<sequence>METDKKPTITVETTINEQVEKVWEYWTEPEHIKKWNSASEDWHTPFAENDLRVGGKFLSRMEAKDGSFGFDFGGVYDEVKLNELISYTMGDGRKVRISFANNSNKTIVMENFEAEDTNSIELQQRGWQSILDNFKKYVEENNNTQ</sequence>
<organism evidence="3 4">
    <name type="scientific">Clostridium paridis</name>
    <dbReference type="NCBI Taxonomy" id="2803863"/>
    <lineage>
        <taxon>Bacteria</taxon>
        <taxon>Bacillati</taxon>
        <taxon>Bacillota</taxon>
        <taxon>Clostridia</taxon>
        <taxon>Eubacteriales</taxon>
        <taxon>Clostridiaceae</taxon>
        <taxon>Clostridium</taxon>
    </lineage>
</organism>
<comment type="caution">
    <text evidence="3">The sequence shown here is derived from an EMBL/GenBank/DDBJ whole genome shotgun (WGS) entry which is preliminary data.</text>
</comment>
<dbReference type="EMBL" id="JAESWA010000004">
    <property type="protein sequence ID" value="MBL4930306.1"/>
    <property type="molecule type" value="Genomic_DNA"/>
</dbReference>
<dbReference type="AlphaFoldDB" id="A0A937FF50"/>
<evidence type="ECO:0000256" key="1">
    <source>
        <dbReference type="ARBA" id="ARBA00006817"/>
    </source>
</evidence>
<feature type="domain" description="Activator of Hsp90 ATPase homologue 1/2-like C-terminal" evidence="2">
    <location>
        <begin position="19"/>
        <end position="139"/>
    </location>
</feature>
<dbReference type="Gene3D" id="3.30.530.20">
    <property type="match status" value="1"/>
</dbReference>
<dbReference type="InterPro" id="IPR023393">
    <property type="entry name" value="START-like_dom_sf"/>
</dbReference>
<dbReference type="Proteomes" id="UP000623681">
    <property type="component" value="Unassembled WGS sequence"/>
</dbReference>
<gene>
    <name evidence="3" type="ORF">JK634_00575</name>
</gene>
<keyword evidence="4" id="KW-1185">Reference proteome</keyword>
<proteinExistence type="inferred from homology"/>
<dbReference type="InterPro" id="IPR013538">
    <property type="entry name" value="ASHA1/2-like_C"/>
</dbReference>
<reference evidence="3" key="1">
    <citation type="submission" date="2021-01" db="EMBL/GenBank/DDBJ databases">
        <title>Genome public.</title>
        <authorList>
            <person name="Liu C."/>
            <person name="Sun Q."/>
        </authorList>
    </citation>
    <scope>NUCLEOTIDE SEQUENCE</scope>
    <source>
        <strain evidence="3">YIM B02565</strain>
    </source>
</reference>
<evidence type="ECO:0000259" key="2">
    <source>
        <dbReference type="Pfam" id="PF08327"/>
    </source>
</evidence>
<name>A0A937FF50_9CLOT</name>
<accession>A0A937FF50</accession>
<dbReference type="RefSeq" id="WP_202765691.1">
    <property type="nucleotide sequence ID" value="NZ_JAESWA010000004.1"/>
</dbReference>
<evidence type="ECO:0000313" key="3">
    <source>
        <dbReference type="EMBL" id="MBL4930306.1"/>
    </source>
</evidence>
<comment type="similarity">
    <text evidence="1">Belongs to the AHA1 family.</text>
</comment>
<dbReference type="Pfam" id="PF08327">
    <property type="entry name" value="AHSA1"/>
    <property type="match status" value="1"/>
</dbReference>
<protein>
    <submittedName>
        <fullName evidence="3">SRPBCC family protein</fullName>
    </submittedName>
</protein>
<evidence type="ECO:0000313" key="4">
    <source>
        <dbReference type="Proteomes" id="UP000623681"/>
    </source>
</evidence>
<dbReference type="SUPFAM" id="SSF55961">
    <property type="entry name" value="Bet v1-like"/>
    <property type="match status" value="1"/>
</dbReference>
<dbReference type="CDD" id="cd08897">
    <property type="entry name" value="SRPBCC_CalC_Aha1-like_4"/>
    <property type="match status" value="1"/>
</dbReference>